<dbReference type="Proteomes" id="UP000008021">
    <property type="component" value="Chromosome 6"/>
</dbReference>
<organism evidence="2">
    <name type="scientific">Oryza meridionalis</name>
    <dbReference type="NCBI Taxonomy" id="40149"/>
    <lineage>
        <taxon>Eukaryota</taxon>
        <taxon>Viridiplantae</taxon>
        <taxon>Streptophyta</taxon>
        <taxon>Embryophyta</taxon>
        <taxon>Tracheophyta</taxon>
        <taxon>Spermatophyta</taxon>
        <taxon>Magnoliopsida</taxon>
        <taxon>Liliopsida</taxon>
        <taxon>Poales</taxon>
        <taxon>Poaceae</taxon>
        <taxon>BOP clade</taxon>
        <taxon>Oryzoideae</taxon>
        <taxon>Oryzeae</taxon>
        <taxon>Oryzinae</taxon>
        <taxon>Oryza</taxon>
    </lineage>
</organism>
<feature type="compositionally biased region" description="Basic and acidic residues" evidence="1">
    <location>
        <begin position="117"/>
        <end position="139"/>
    </location>
</feature>
<sequence>MAKAGWRLPPPPRAAVATVAPSWRLLITNVALSVGSRPLSAQPSTPGDGIQISSSEDAWCEPLAEGPMIAVSWRSAKQPRRRRVVNVLSLWRSSLLAIFLRHHRPFSRRTTSSEANGESRSKQIREVDSGAADKKRCDG</sequence>
<reference evidence="2" key="2">
    <citation type="submission" date="2018-05" db="EMBL/GenBank/DDBJ databases">
        <title>OmerRS3 (Oryza meridionalis Reference Sequence Version 3).</title>
        <authorList>
            <person name="Zhang J."/>
            <person name="Kudrna D."/>
            <person name="Lee S."/>
            <person name="Talag J."/>
            <person name="Welchert J."/>
            <person name="Wing R.A."/>
        </authorList>
    </citation>
    <scope>NUCLEOTIDE SEQUENCE [LARGE SCALE GENOMIC DNA]</scope>
    <source>
        <strain evidence="2">cv. OR44</strain>
    </source>
</reference>
<proteinExistence type="predicted"/>
<evidence type="ECO:0000313" key="3">
    <source>
        <dbReference type="Proteomes" id="UP000008021"/>
    </source>
</evidence>
<protein>
    <submittedName>
        <fullName evidence="2">Uncharacterized protein</fullName>
    </submittedName>
</protein>
<dbReference type="AlphaFoldDB" id="A0A0E0E1W7"/>
<evidence type="ECO:0000313" key="2">
    <source>
        <dbReference type="EnsemblPlants" id="OMERI06G16170.1"/>
    </source>
</evidence>
<reference evidence="2" key="1">
    <citation type="submission" date="2015-04" db="UniProtKB">
        <authorList>
            <consortium name="EnsemblPlants"/>
        </authorList>
    </citation>
    <scope>IDENTIFICATION</scope>
</reference>
<name>A0A0E0E1W7_9ORYZ</name>
<dbReference type="EnsemblPlants" id="OMERI06G16170.1">
    <property type="protein sequence ID" value="OMERI06G16170.1"/>
    <property type="gene ID" value="OMERI06G16170"/>
</dbReference>
<keyword evidence="3" id="KW-1185">Reference proteome</keyword>
<dbReference type="Gramene" id="OMERI06G16170.1">
    <property type="protein sequence ID" value="OMERI06G16170.1"/>
    <property type="gene ID" value="OMERI06G16170"/>
</dbReference>
<accession>A0A0E0E1W7</accession>
<feature type="region of interest" description="Disordered" evidence="1">
    <location>
        <begin position="107"/>
        <end position="139"/>
    </location>
</feature>
<dbReference type="HOGENOM" id="CLU_1848297_0_0_1"/>
<evidence type="ECO:0000256" key="1">
    <source>
        <dbReference type="SAM" id="MobiDB-lite"/>
    </source>
</evidence>